<dbReference type="UniPathway" id="UPA00050">
    <property type="reaction ID" value="UER00064"/>
</dbReference>
<dbReference type="Pfam" id="PF00288">
    <property type="entry name" value="GHMP_kinases_N"/>
    <property type="match status" value="1"/>
</dbReference>
<dbReference type="PANTHER" id="PTHR20861:SF1">
    <property type="entry name" value="HOMOSERINE KINASE"/>
    <property type="match status" value="1"/>
</dbReference>
<keyword evidence="2 7" id="KW-0808">Transferase</keyword>
<evidence type="ECO:0000256" key="7">
    <source>
        <dbReference type="HAMAP-Rule" id="MF_00384"/>
    </source>
</evidence>
<feature type="domain" description="GHMP kinase N-terminal" evidence="9">
    <location>
        <begin position="63"/>
        <end position="150"/>
    </location>
</feature>
<keyword evidence="7" id="KW-0963">Cytoplasm</keyword>
<dbReference type="HAMAP" id="MF_00384">
    <property type="entry name" value="Homoser_kinase"/>
    <property type="match status" value="1"/>
</dbReference>
<dbReference type="PRINTS" id="PR00958">
    <property type="entry name" value="HOMSERKINASE"/>
</dbReference>
<feature type="domain" description="GHMP kinase C-terminal" evidence="10">
    <location>
        <begin position="213"/>
        <end position="287"/>
    </location>
</feature>
<dbReference type="SUPFAM" id="SSF55060">
    <property type="entry name" value="GHMP Kinase, C-terminal domain"/>
    <property type="match status" value="1"/>
</dbReference>
<evidence type="ECO:0000313" key="12">
    <source>
        <dbReference type="Proteomes" id="UP000321249"/>
    </source>
</evidence>
<comment type="similarity">
    <text evidence="7">Belongs to the GHMP kinase family. Homoserine kinase subfamily.</text>
</comment>
<evidence type="ECO:0000256" key="2">
    <source>
        <dbReference type="ARBA" id="ARBA00022679"/>
    </source>
</evidence>
<dbReference type="AlphaFoldDB" id="A0A5C6TWN7"/>
<dbReference type="Gene3D" id="3.30.230.10">
    <property type="match status" value="1"/>
</dbReference>
<dbReference type="Gene3D" id="3.30.70.890">
    <property type="entry name" value="GHMP kinase, C-terminal domain"/>
    <property type="match status" value="1"/>
</dbReference>
<name>A0A5C6TWN7_9SPHN</name>
<keyword evidence="1 7" id="KW-0028">Amino-acid biosynthesis</keyword>
<evidence type="ECO:0000256" key="6">
    <source>
        <dbReference type="ARBA" id="ARBA00022840"/>
    </source>
</evidence>
<dbReference type="Pfam" id="PF08544">
    <property type="entry name" value="GHMP_kinases_C"/>
    <property type="match status" value="1"/>
</dbReference>
<dbReference type="InterPro" id="IPR014721">
    <property type="entry name" value="Ribsml_uS5_D2-typ_fold_subgr"/>
</dbReference>
<dbReference type="OrthoDB" id="9769912at2"/>
<dbReference type="PIRSF" id="PIRSF000676">
    <property type="entry name" value="Homoser_kin"/>
    <property type="match status" value="1"/>
</dbReference>
<evidence type="ECO:0000256" key="8">
    <source>
        <dbReference type="NCBIfam" id="TIGR00191"/>
    </source>
</evidence>
<dbReference type="InterPro" id="IPR000870">
    <property type="entry name" value="Homoserine_kinase"/>
</dbReference>
<dbReference type="PANTHER" id="PTHR20861">
    <property type="entry name" value="HOMOSERINE/4-DIPHOSPHOCYTIDYL-2-C-METHYL-D-ERYTHRITOL KINASE"/>
    <property type="match status" value="1"/>
</dbReference>
<keyword evidence="3 7" id="KW-0791">Threonine biosynthesis</keyword>
<dbReference type="GO" id="GO:0004413">
    <property type="term" value="F:homoserine kinase activity"/>
    <property type="evidence" value="ECO:0007669"/>
    <property type="project" value="UniProtKB-UniRule"/>
</dbReference>
<dbReference type="EC" id="2.7.1.39" evidence="7 8"/>
<dbReference type="InterPro" id="IPR013750">
    <property type="entry name" value="GHMP_kinase_C_dom"/>
</dbReference>
<protein>
    <recommendedName>
        <fullName evidence="7 8">Homoserine kinase</fullName>
        <shortName evidence="7">HK</shortName>
        <shortName evidence="7">HSK</shortName>
        <ecNumber evidence="7 8">2.7.1.39</ecNumber>
    </recommendedName>
</protein>
<dbReference type="GO" id="GO:0005737">
    <property type="term" value="C:cytoplasm"/>
    <property type="evidence" value="ECO:0007669"/>
    <property type="project" value="UniProtKB-SubCell"/>
</dbReference>
<comment type="caution">
    <text evidence="11">The sequence shown here is derived from an EMBL/GenBank/DDBJ whole genome shotgun (WGS) entry which is preliminary data.</text>
</comment>
<keyword evidence="6 7" id="KW-0067">ATP-binding</keyword>
<evidence type="ECO:0000256" key="4">
    <source>
        <dbReference type="ARBA" id="ARBA00022741"/>
    </source>
</evidence>
<dbReference type="Proteomes" id="UP000321249">
    <property type="component" value="Unassembled WGS sequence"/>
</dbReference>
<keyword evidence="5 7" id="KW-0418">Kinase</keyword>
<gene>
    <name evidence="7" type="primary">thrB</name>
    <name evidence="11" type="ORF">FRZ32_11055</name>
</gene>
<evidence type="ECO:0000256" key="3">
    <source>
        <dbReference type="ARBA" id="ARBA00022697"/>
    </source>
</evidence>
<organism evidence="11 12">
    <name type="scientific">Allosphingosinicella ginsenosidimutans</name>
    <dbReference type="NCBI Taxonomy" id="1176539"/>
    <lineage>
        <taxon>Bacteria</taxon>
        <taxon>Pseudomonadati</taxon>
        <taxon>Pseudomonadota</taxon>
        <taxon>Alphaproteobacteria</taxon>
        <taxon>Sphingomonadales</taxon>
        <taxon>Sphingomonadaceae</taxon>
        <taxon>Allosphingosinicella</taxon>
    </lineage>
</organism>
<keyword evidence="12" id="KW-1185">Reference proteome</keyword>
<dbReference type="InterPro" id="IPR036554">
    <property type="entry name" value="GHMP_kinase_C_sf"/>
</dbReference>
<evidence type="ECO:0000256" key="5">
    <source>
        <dbReference type="ARBA" id="ARBA00022777"/>
    </source>
</evidence>
<dbReference type="NCBIfam" id="NF002288">
    <property type="entry name" value="PRK01212.1-4"/>
    <property type="match status" value="1"/>
</dbReference>
<dbReference type="SUPFAM" id="SSF54211">
    <property type="entry name" value="Ribosomal protein S5 domain 2-like"/>
    <property type="match status" value="1"/>
</dbReference>
<comment type="function">
    <text evidence="7">Catalyzes the ATP-dependent phosphorylation of L-homoserine to L-homoserine phosphate.</text>
</comment>
<evidence type="ECO:0000259" key="9">
    <source>
        <dbReference type="Pfam" id="PF00288"/>
    </source>
</evidence>
<comment type="catalytic activity">
    <reaction evidence="7">
        <text>L-homoserine + ATP = O-phospho-L-homoserine + ADP + H(+)</text>
        <dbReference type="Rhea" id="RHEA:13985"/>
        <dbReference type="ChEBI" id="CHEBI:15378"/>
        <dbReference type="ChEBI" id="CHEBI:30616"/>
        <dbReference type="ChEBI" id="CHEBI:57476"/>
        <dbReference type="ChEBI" id="CHEBI:57590"/>
        <dbReference type="ChEBI" id="CHEBI:456216"/>
        <dbReference type="EC" id="2.7.1.39"/>
    </reaction>
</comment>
<accession>A0A5C6TWN7</accession>
<reference evidence="11 12" key="1">
    <citation type="journal article" date="2015" name="J. Microbiol.">
        <title>Sphingosinicella ginsenosidimutans sp. nov., with ginsenoside converting activity.</title>
        <authorList>
            <person name="Kim J.K."/>
            <person name="Kang M.S."/>
            <person name="Park S.C."/>
            <person name="Kim K.M."/>
            <person name="Choi K."/>
            <person name="Yoon M.H."/>
            <person name="Im W.T."/>
        </authorList>
    </citation>
    <scope>NUCLEOTIDE SEQUENCE [LARGE SCALE GENOMIC DNA]</scope>
    <source>
        <strain evidence="11 12">BS-11</strain>
    </source>
</reference>
<feature type="binding site" evidence="7">
    <location>
        <begin position="91"/>
        <end position="101"/>
    </location>
    <ligand>
        <name>ATP</name>
        <dbReference type="ChEBI" id="CHEBI:30616"/>
    </ligand>
</feature>
<sequence>MTDRATASAPASIGNVAVGFDVLGQAFDAARDSVTAVREAKKGARLGEVGGLVTQLPEVPARNTALAAAKALLDAVDAPFGVRLSITKGVPLSAGMGGSAASAVAAVVAVNALLETPLPLADLLPFALEGERVSSDPPPWDNVVASLFGGLALVARERPGGVHRLPTPKSVVAVLLHPPVETRTSTARRLLKPQVPMRIAVEHSRRIAAFVAGCATGNVDLLRAGLDDLLVEPQRTPLLPALPAVKQAALAAGALGCSFSGAGPSVFAWALAHEAGRVERAMAAAFRAAGLEATAYRAPVESAGARLEDGEAAREAA</sequence>
<evidence type="ECO:0000313" key="11">
    <source>
        <dbReference type="EMBL" id="TXC64148.1"/>
    </source>
</evidence>
<comment type="subcellular location">
    <subcellularLocation>
        <location evidence="7">Cytoplasm</location>
    </subcellularLocation>
</comment>
<dbReference type="InterPro" id="IPR006204">
    <property type="entry name" value="GHMP_kinase_N_dom"/>
</dbReference>
<dbReference type="InterPro" id="IPR020568">
    <property type="entry name" value="Ribosomal_Su5_D2-typ_SF"/>
</dbReference>
<dbReference type="GO" id="GO:0009088">
    <property type="term" value="P:threonine biosynthetic process"/>
    <property type="evidence" value="ECO:0007669"/>
    <property type="project" value="UniProtKB-UniRule"/>
</dbReference>
<evidence type="ECO:0000259" key="10">
    <source>
        <dbReference type="Pfam" id="PF08544"/>
    </source>
</evidence>
<dbReference type="GO" id="GO:0005524">
    <property type="term" value="F:ATP binding"/>
    <property type="evidence" value="ECO:0007669"/>
    <property type="project" value="UniProtKB-UniRule"/>
</dbReference>
<dbReference type="RefSeq" id="WP_147043554.1">
    <property type="nucleotide sequence ID" value="NZ_BAABIR010000001.1"/>
</dbReference>
<evidence type="ECO:0000256" key="1">
    <source>
        <dbReference type="ARBA" id="ARBA00022605"/>
    </source>
</evidence>
<dbReference type="EMBL" id="VOQQ01000001">
    <property type="protein sequence ID" value="TXC64148.1"/>
    <property type="molecule type" value="Genomic_DNA"/>
</dbReference>
<proteinExistence type="inferred from homology"/>
<keyword evidence="4 7" id="KW-0547">Nucleotide-binding</keyword>
<comment type="pathway">
    <text evidence="7">Amino-acid biosynthesis; L-threonine biosynthesis; L-threonine from L-aspartate: step 4/5.</text>
</comment>
<dbReference type="NCBIfam" id="TIGR00191">
    <property type="entry name" value="thrB"/>
    <property type="match status" value="1"/>
</dbReference>